<dbReference type="AlphaFoldDB" id="A0ABD1NB99"/>
<dbReference type="FunFam" id="1.25.40.10:FF:001204">
    <property type="entry name" value="Pentatricopeptide (PPR) repeat protein-like"/>
    <property type="match status" value="1"/>
</dbReference>
<dbReference type="GO" id="GO:0009451">
    <property type="term" value="P:RNA modification"/>
    <property type="evidence" value="ECO:0007669"/>
    <property type="project" value="UniProtKB-ARBA"/>
</dbReference>
<name>A0ABD1NB99_9FABA</name>
<dbReference type="PANTHER" id="PTHR47926:SF490">
    <property type="entry name" value="REPEAT-LIKE SUPERFAMILY PROTEIN, PUTATIVE-RELATED"/>
    <property type="match status" value="1"/>
</dbReference>
<organism evidence="3 4">
    <name type="scientific">Flemingia macrophylla</name>
    <dbReference type="NCBI Taxonomy" id="520843"/>
    <lineage>
        <taxon>Eukaryota</taxon>
        <taxon>Viridiplantae</taxon>
        <taxon>Streptophyta</taxon>
        <taxon>Embryophyta</taxon>
        <taxon>Tracheophyta</taxon>
        <taxon>Spermatophyta</taxon>
        <taxon>Magnoliopsida</taxon>
        <taxon>eudicotyledons</taxon>
        <taxon>Gunneridae</taxon>
        <taxon>Pentapetalae</taxon>
        <taxon>rosids</taxon>
        <taxon>fabids</taxon>
        <taxon>Fabales</taxon>
        <taxon>Fabaceae</taxon>
        <taxon>Papilionoideae</taxon>
        <taxon>50 kb inversion clade</taxon>
        <taxon>NPAAA clade</taxon>
        <taxon>indigoferoid/millettioid clade</taxon>
        <taxon>Phaseoleae</taxon>
        <taxon>Flemingia</taxon>
    </lineage>
</organism>
<accession>A0ABD1NB99</accession>
<feature type="repeat" description="PPR" evidence="2">
    <location>
        <begin position="267"/>
        <end position="301"/>
    </location>
</feature>
<keyword evidence="4" id="KW-1185">Reference proteome</keyword>
<evidence type="ECO:0000256" key="1">
    <source>
        <dbReference type="ARBA" id="ARBA00022737"/>
    </source>
</evidence>
<comment type="caution">
    <text evidence="3">The sequence shown here is derived from an EMBL/GenBank/DDBJ whole genome shotgun (WGS) entry which is preliminary data.</text>
</comment>
<dbReference type="Pfam" id="PF12854">
    <property type="entry name" value="PPR_1"/>
    <property type="match status" value="1"/>
</dbReference>
<evidence type="ECO:0000313" key="3">
    <source>
        <dbReference type="EMBL" id="KAL2345397.1"/>
    </source>
</evidence>
<dbReference type="Pfam" id="PF13041">
    <property type="entry name" value="PPR_2"/>
    <property type="match status" value="1"/>
</dbReference>
<dbReference type="InterPro" id="IPR046960">
    <property type="entry name" value="PPR_At4g14850-like_plant"/>
</dbReference>
<feature type="repeat" description="PPR" evidence="2">
    <location>
        <begin position="166"/>
        <end position="200"/>
    </location>
</feature>
<reference evidence="3 4" key="1">
    <citation type="submission" date="2024-08" db="EMBL/GenBank/DDBJ databases">
        <title>Insights into the chromosomal genome structure of Flemingia macrophylla.</title>
        <authorList>
            <person name="Ding Y."/>
            <person name="Zhao Y."/>
            <person name="Bi W."/>
            <person name="Wu M."/>
            <person name="Zhao G."/>
            <person name="Gong Y."/>
            <person name="Li W."/>
            <person name="Zhang P."/>
        </authorList>
    </citation>
    <scope>NUCLEOTIDE SEQUENCE [LARGE SCALE GENOMIC DNA]</scope>
    <source>
        <strain evidence="3">DYQJB</strain>
        <tissue evidence="3">Leaf</tissue>
    </source>
</reference>
<dbReference type="InterPro" id="IPR002885">
    <property type="entry name" value="PPR_rpt"/>
</dbReference>
<keyword evidence="1" id="KW-0677">Repeat</keyword>
<evidence type="ECO:0000313" key="4">
    <source>
        <dbReference type="Proteomes" id="UP001603857"/>
    </source>
</evidence>
<proteinExistence type="predicted"/>
<sequence>MGSGGLTERVALVVLEKCRSRIQVRQVEAQLILQRLHSNSRIGQRLIGACQSHGLLPSALVLYTSVPPTPNLFIFNTLIKAFSQTLTPLWIYSHMRRQSLLPNNFTFPPLFNSLCHVTQAQCLHTHVLTLGHHRDLFVHNSLLHAYASSRHVSLCRRLFDEMPHNDVVSWTVLIAAYNNVAAYSESLLVFEQMQYAGFAPNRVTMINALDACAHSANIQMGAWIHAAVKSHAWELDVVLGTALVDMYVKCGRLEEGLRVFGSMEEKNVFTWNAVIKGFALAKSGHDAIWWFKRMESDGVRPDKVTLLAVLSACSHAGLVDEGREVFGFLVDGRYGFVPNVKHYACMVDVLARSGRLKEALEFMEDMPFEPTKTMWGSLLAACKLQGRLELGLLAATKLVEMEPENTAYYVHLSNLYAAMGRWNDVENVRGMMKDRKLTKDFGCSSVEVERQRHFSE</sequence>
<evidence type="ECO:0000256" key="2">
    <source>
        <dbReference type="PROSITE-ProRule" id="PRU00708"/>
    </source>
</evidence>
<protein>
    <recommendedName>
        <fullName evidence="5">Pentatricopeptide repeat-containing protein</fullName>
    </recommendedName>
</protein>
<dbReference type="PROSITE" id="PS51375">
    <property type="entry name" value="PPR"/>
    <property type="match status" value="4"/>
</dbReference>
<feature type="repeat" description="PPR" evidence="2">
    <location>
        <begin position="339"/>
        <end position="373"/>
    </location>
</feature>
<dbReference type="Pfam" id="PF01535">
    <property type="entry name" value="PPR"/>
    <property type="match status" value="2"/>
</dbReference>
<dbReference type="InterPro" id="IPR011990">
    <property type="entry name" value="TPR-like_helical_dom_sf"/>
</dbReference>
<dbReference type="PANTHER" id="PTHR47926">
    <property type="entry name" value="PENTATRICOPEPTIDE REPEAT-CONTAINING PROTEIN"/>
    <property type="match status" value="1"/>
</dbReference>
<evidence type="ECO:0008006" key="5">
    <source>
        <dbReference type="Google" id="ProtNLM"/>
    </source>
</evidence>
<dbReference type="InterPro" id="IPR046848">
    <property type="entry name" value="E_motif"/>
</dbReference>
<dbReference type="SUPFAM" id="SSF48452">
    <property type="entry name" value="TPR-like"/>
    <property type="match status" value="1"/>
</dbReference>
<dbReference type="EMBL" id="JBGMDY010000002">
    <property type="protein sequence ID" value="KAL2345397.1"/>
    <property type="molecule type" value="Genomic_DNA"/>
</dbReference>
<dbReference type="Gene3D" id="1.25.40.10">
    <property type="entry name" value="Tetratricopeptide repeat domain"/>
    <property type="match status" value="4"/>
</dbReference>
<dbReference type="Pfam" id="PF20431">
    <property type="entry name" value="E_motif"/>
    <property type="match status" value="1"/>
</dbReference>
<feature type="repeat" description="PPR" evidence="2">
    <location>
        <begin position="236"/>
        <end position="266"/>
    </location>
</feature>
<gene>
    <name evidence="3" type="ORF">Fmac_006682</name>
</gene>
<dbReference type="FunFam" id="1.25.40.10:FF:000381">
    <property type="entry name" value="Pentatricopeptide repeat-containing protein"/>
    <property type="match status" value="1"/>
</dbReference>
<dbReference type="Proteomes" id="UP001603857">
    <property type="component" value="Unassembled WGS sequence"/>
</dbReference>
<dbReference type="NCBIfam" id="TIGR00756">
    <property type="entry name" value="PPR"/>
    <property type="match status" value="4"/>
</dbReference>